<sequence length="335" mass="38277">MGRKRHRHRRPLPRPPEGTSAVGFADWLGHSGEILVLCETPSGFALFNYDGVQLFLPNAIEDVWAYFAWDYMAKDVVMLREFQTFEDKARAIKLKTGVSDQLARMIKKWLLPGQKLAVGKHEYKTTIEASLGISCLCDDAVMELMWGLKNLMKTLVPGENLELTKEDCLPVSKGMMIVLKRHGIDVKPEMVNRQIVEMAQGLYECDWCVNKHVGSLQDALKEVSDINFKDWDPLKLASALKIICYPNEKCKYEIFSDDELPKLQALARSSEGKFFENTCLAIYNEIVWAYGFRDKVERRLRFLVEEARKPNTAEVGVDLPEKMSTSTYVDKREGV</sequence>
<dbReference type="AlphaFoldDB" id="A0ABC8Y3C1"/>
<dbReference type="PANTHER" id="PTHR10894">
    <property type="entry name" value="NUCLEOLAR PROTEIN 5 NUCLEOLAR PROTEIN NOP5 NOP58"/>
    <property type="match status" value="1"/>
</dbReference>
<reference evidence="1" key="1">
    <citation type="submission" date="2024-10" db="EMBL/GenBank/DDBJ databases">
        <authorList>
            <person name="Ryan C."/>
        </authorList>
    </citation>
    <scope>NUCLEOTIDE SEQUENCE [LARGE SCALE GENOMIC DNA]</scope>
</reference>
<dbReference type="PANTHER" id="PTHR10894:SF24">
    <property type="entry name" value="OS02G0511800 PROTEIN"/>
    <property type="match status" value="1"/>
</dbReference>
<name>A0ABC8Y3C1_9POAL</name>
<organism evidence="1 2">
    <name type="scientific">Urochloa decumbens</name>
    <dbReference type="NCBI Taxonomy" id="240449"/>
    <lineage>
        <taxon>Eukaryota</taxon>
        <taxon>Viridiplantae</taxon>
        <taxon>Streptophyta</taxon>
        <taxon>Embryophyta</taxon>
        <taxon>Tracheophyta</taxon>
        <taxon>Spermatophyta</taxon>
        <taxon>Magnoliopsida</taxon>
        <taxon>Liliopsida</taxon>
        <taxon>Poales</taxon>
        <taxon>Poaceae</taxon>
        <taxon>PACMAD clade</taxon>
        <taxon>Panicoideae</taxon>
        <taxon>Panicodae</taxon>
        <taxon>Paniceae</taxon>
        <taxon>Melinidinae</taxon>
        <taxon>Urochloa</taxon>
    </lineage>
</organism>
<evidence type="ECO:0000313" key="2">
    <source>
        <dbReference type="Proteomes" id="UP001497457"/>
    </source>
</evidence>
<dbReference type="EMBL" id="OZ075125">
    <property type="protein sequence ID" value="CAL4936965.1"/>
    <property type="molecule type" value="Genomic_DNA"/>
</dbReference>
<accession>A0ABC8Y3C1</accession>
<protein>
    <recommendedName>
        <fullName evidence="3">Nucleolar protein 58/56 N-terminal domain-containing protein</fullName>
    </recommendedName>
</protein>
<evidence type="ECO:0008006" key="3">
    <source>
        <dbReference type="Google" id="ProtNLM"/>
    </source>
</evidence>
<proteinExistence type="predicted"/>
<evidence type="ECO:0000313" key="1">
    <source>
        <dbReference type="EMBL" id="CAL4936965.1"/>
    </source>
</evidence>
<dbReference type="InterPro" id="IPR045056">
    <property type="entry name" value="Nop56/Nop58"/>
</dbReference>
<gene>
    <name evidence="1" type="ORF">URODEC1_LOCUS30249</name>
</gene>
<dbReference type="Proteomes" id="UP001497457">
    <property type="component" value="Chromosome 15b"/>
</dbReference>
<keyword evidence="2" id="KW-1185">Reference proteome</keyword>